<organism evidence="2 3">
    <name type="scientific">Clitoria ternatea</name>
    <name type="common">Butterfly pea</name>
    <dbReference type="NCBI Taxonomy" id="43366"/>
    <lineage>
        <taxon>Eukaryota</taxon>
        <taxon>Viridiplantae</taxon>
        <taxon>Streptophyta</taxon>
        <taxon>Embryophyta</taxon>
        <taxon>Tracheophyta</taxon>
        <taxon>Spermatophyta</taxon>
        <taxon>Magnoliopsida</taxon>
        <taxon>eudicotyledons</taxon>
        <taxon>Gunneridae</taxon>
        <taxon>Pentapetalae</taxon>
        <taxon>rosids</taxon>
        <taxon>fabids</taxon>
        <taxon>Fabales</taxon>
        <taxon>Fabaceae</taxon>
        <taxon>Papilionoideae</taxon>
        <taxon>50 kb inversion clade</taxon>
        <taxon>NPAAA clade</taxon>
        <taxon>indigoferoid/millettioid clade</taxon>
        <taxon>Phaseoleae</taxon>
        <taxon>Clitoria</taxon>
    </lineage>
</organism>
<accession>A0AAN9I1S2</accession>
<keyword evidence="3" id="KW-1185">Reference proteome</keyword>
<reference evidence="2 3" key="1">
    <citation type="submission" date="2024-01" db="EMBL/GenBank/DDBJ databases">
        <title>The genomes of 5 underutilized Papilionoideae crops provide insights into root nodulation and disease resistance.</title>
        <authorList>
            <person name="Yuan L."/>
        </authorList>
    </citation>
    <scope>NUCLEOTIDE SEQUENCE [LARGE SCALE GENOMIC DNA]</scope>
    <source>
        <strain evidence="2">LY-2023</strain>
        <tissue evidence="2">Leaf</tissue>
    </source>
</reference>
<protein>
    <submittedName>
        <fullName evidence="2">Uncharacterized protein</fullName>
    </submittedName>
</protein>
<sequence length="128" mass="14490">MFLFFFACYFDNAFILNIIDQRSSGNPKRNLVEIHQEVQKERETSLEPTSLQEVAKGIRSRTTDKEDVNQKEKEAVTDQFSAESKMDFKSSNPTTSLPTLPEDNQCSPYPTKTSLLRIPTLSLANSAP</sequence>
<proteinExistence type="predicted"/>
<comment type="caution">
    <text evidence="2">The sequence shown here is derived from an EMBL/GenBank/DDBJ whole genome shotgun (WGS) entry which is preliminary data.</text>
</comment>
<feature type="region of interest" description="Disordered" evidence="1">
    <location>
        <begin position="41"/>
        <end position="114"/>
    </location>
</feature>
<dbReference type="AlphaFoldDB" id="A0AAN9I1S2"/>
<evidence type="ECO:0000256" key="1">
    <source>
        <dbReference type="SAM" id="MobiDB-lite"/>
    </source>
</evidence>
<feature type="compositionally biased region" description="Polar residues" evidence="1">
    <location>
        <begin position="89"/>
        <end position="114"/>
    </location>
</feature>
<name>A0AAN9I1S2_CLITE</name>
<dbReference type="EMBL" id="JAYKXN010000008">
    <property type="protein sequence ID" value="KAK7262627.1"/>
    <property type="molecule type" value="Genomic_DNA"/>
</dbReference>
<feature type="compositionally biased region" description="Basic and acidic residues" evidence="1">
    <location>
        <begin position="61"/>
        <end position="76"/>
    </location>
</feature>
<gene>
    <name evidence="2" type="ORF">RJT34_30202</name>
</gene>
<evidence type="ECO:0000313" key="3">
    <source>
        <dbReference type="Proteomes" id="UP001359559"/>
    </source>
</evidence>
<dbReference type="Proteomes" id="UP001359559">
    <property type="component" value="Unassembled WGS sequence"/>
</dbReference>
<evidence type="ECO:0000313" key="2">
    <source>
        <dbReference type="EMBL" id="KAK7262627.1"/>
    </source>
</evidence>